<dbReference type="Proteomes" id="UP000321807">
    <property type="component" value="Chromosome"/>
</dbReference>
<organism evidence="1 2">
    <name type="scientific">Rhodanobacter glycinis</name>
    <dbReference type="NCBI Taxonomy" id="582702"/>
    <lineage>
        <taxon>Bacteria</taxon>
        <taxon>Pseudomonadati</taxon>
        <taxon>Pseudomonadota</taxon>
        <taxon>Gammaproteobacteria</taxon>
        <taxon>Lysobacterales</taxon>
        <taxon>Rhodanobacteraceae</taxon>
        <taxon>Rhodanobacter</taxon>
    </lineage>
</organism>
<dbReference type="SUPFAM" id="SSF110296">
    <property type="entry name" value="Oligoxyloglucan reducing end-specific cellobiohydrolase"/>
    <property type="match status" value="1"/>
</dbReference>
<evidence type="ECO:0000313" key="2">
    <source>
        <dbReference type="Proteomes" id="UP000321807"/>
    </source>
</evidence>
<evidence type="ECO:0000313" key="1">
    <source>
        <dbReference type="EMBL" id="QEE24600.1"/>
    </source>
</evidence>
<dbReference type="AlphaFoldDB" id="A0A5B9E254"/>
<accession>A0A5B9E254</accession>
<proteinExistence type="predicted"/>
<sequence>MFAMGPCFLNKSSSIESTDLYTWVNKGTSANQHTYSECINNGVIAIGGSNGSLAVSRDNGNAWTQYTICATWAVAGICHYDGSWYFASDARSGASVWTSSDDFSSTELPNSPPGGLGAIKQSVFNANGVLFYSHDKGSSTAFISHTSSPGLAWTTVNFSTYYGSITGCTYINGWYIFITTNGYILRSSDLINFSVAISGVSTYLTNICQLNGVVIASNASDSYFVSMDNGETWTQNTGLSCIISTSTMFIGITSNMGVVKTSNDSVTWTTRLTQNLINNTVACGSADGALASFASFATQGYVQATIGTP</sequence>
<name>A0A5B9E254_9GAMM</name>
<dbReference type="EMBL" id="CP042807">
    <property type="protein sequence ID" value="QEE24600.1"/>
    <property type="molecule type" value="Genomic_DNA"/>
</dbReference>
<reference evidence="1 2" key="1">
    <citation type="submission" date="2019-08" db="EMBL/GenBank/DDBJ databases">
        <title>Complete genome sequence of Rhodanobacter glycinis strain T01E-68 isolated from tomato root.</title>
        <authorList>
            <person name="Weon H.-Y."/>
            <person name="Lee S.A."/>
        </authorList>
    </citation>
    <scope>NUCLEOTIDE SEQUENCE [LARGE SCALE GENOMIC DNA]</scope>
    <source>
        <strain evidence="1 2">T01E-68</strain>
    </source>
</reference>
<protein>
    <recommendedName>
        <fullName evidence="3">Exo-alpha-sialidase</fullName>
    </recommendedName>
</protein>
<dbReference type="RefSeq" id="WP_147627189.1">
    <property type="nucleotide sequence ID" value="NZ_CP042807.1"/>
</dbReference>
<gene>
    <name evidence="1" type="ORF">CS053_08850</name>
</gene>
<evidence type="ECO:0008006" key="3">
    <source>
        <dbReference type="Google" id="ProtNLM"/>
    </source>
</evidence>
<dbReference type="KEGG" id="rgl:CS053_08850"/>